<reference evidence="2" key="1">
    <citation type="submission" date="2023-06" db="EMBL/GenBank/DDBJ databases">
        <authorList>
            <consortium name="Lawrence Berkeley National Laboratory"/>
            <person name="Ahrendt S."/>
            <person name="Sahu N."/>
            <person name="Indic B."/>
            <person name="Wong-Bajracharya J."/>
            <person name="Merenyi Z."/>
            <person name="Ke H.-M."/>
            <person name="Monk M."/>
            <person name="Kocsube S."/>
            <person name="Drula E."/>
            <person name="Lipzen A."/>
            <person name="Balint B."/>
            <person name="Henrissat B."/>
            <person name="Andreopoulos B."/>
            <person name="Martin F.M."/>
            <person name="Harder C.B."/>
            <person name="Rigling D."/>
            <person name="Ford K.L."/>
            <person name="Foster G.D."/>
            <person name="Pangilinan J."/>
            <person name="Papanicolaou A."/>
            <person name="Barry K."/>
            <person name="LaButti K."/>
            <person name="Viragh M."/>
            <person name="Koriabine M."/>
            <person name="Yan M."/>
            <person name="Riley R."/>
            <person name="Champramary S."/>
            <person name="Plett K.L."/>
            <person name="Tsai I.J."/>
            <person name="Slot J."/>
            <person name="Sipos G."/>
            <person name="Plett J."/>
            <person name="Nagy L.G."/>
            <person name="Grigoriev I.V."/>
        </authorList>
    </citation>
    <scope>NUCLEOTIDE SEQUENCE</scope>
    <source>
        <strain evidence="2">ICMP 16352</strain>
    </source>
</reference>
<comment type="caution">
    <text evidence="2">The sequence shown here is derived from an EMBL/GenBank/DDBJ whole genome shotgun (WGS) entry which is preliminary data.</text>
</comment>
<proteinExistence type="predicted"/>
<protein>
    <submittedName>
        <fullName evidence="2">Uncharacterized protein</fullName>
    </submittedName>
</protein>
<accession>A0AA39NS83</accession>
<feature type="compositionally biased region" description="Polar residues" evidence="1">
    <location>
        <begin position="944"/>
        <end position="953"/>
    </location>
</feature>
<organism evidence="2 3">
    <name type="scientific">Armillaria novae-zelandiae</name>
    <dbReference type="NCBI Taxonomy" id="153914"/>
    <lineage>
        <taxon>Eukaryota</taxon>
        <taxon>Fungi</taxon>
        <taxon>Dikarya</taxon>
        <taxon>Basidiomycota</taxon>
        <taxon>Agaricomycotina</taxon>
        <taxon>Agaricomycetes</taxon>
        <taxon>Agaricomycetidae</taxon>
        <taxon>Agaricales</taxon>
        <taxon>Marasmiineae</taxon>
        <taxon>Physalacriaceae</taxon>
        <taxon>Armillaria</taxon>
    </lineage>
</organism>
<name>A0AA39NS83_9AGAR</name>
<feature type="compositionally biased region" description="Low complexity" evidence="1">
    <location>
        <begin position="795"/>
        <end position="809"/>
    </location>
</feature>
<evidence type="ECO:0000256" key="1">
    <source>
        <dbReference type="SAM" id="MobiDB-lite"/>
    </source>
</evidence>
<sequence>MHPSIFLNIEAEEDHEGSGEEGTPANSDDDADFLDDEVLQSTPAVVTHEPNTLLDECQEVTDYVTELAERARKRHRLERNCMSKSSTFPEEVPPSNDFLWRVKCQPGSQDQLMTRILHADMLKDVLTSAFIIPTVHNWVYIQCSSVNHSMTTFLSASTTVIKAKGQAVLEKVPLDKQDAILNLRGCRNIQPQDWVIITKGIYWEDLGCVSASHEWGLDVLVIPRLFPTGVQGRKTKAQTVQGLFVPGCTARHFGSSNQIHSITKPAPNCKPEVDRGLLVLECEHHGVQRASTAPVSTLGLFNQSQHPVVLNALVRAPCPAEWHFEIWELVRMTGGPKRNEIGTVVEINESGLELTDESGTHHCPFLWAEKIVASGDYVRCVNNSREGFVQIADDFSVSLLEQRDDGQLDVLPPRRDIKVHAIHWIGARVMVTNPKSTLHGQEAFVKHLVNTHDGLATVIVRHKVDPFLPSTEQIINVNCLFLQNSETHLNFQHYGLQASQSSDVEEYRHTSRRTPWVGLQVVVHTERHPLRTKIGMVRDVICGQKNESGLAVIIILDNYDPASTNKEYAVDYADVLDVETGRPLRFVQPLKPSQKDFMPRQLFLASRSEEKLTLAGEAIRSQPLISCRPDTPPLEPAWDPCSKMPPRPGIPSEAGPLLSPPRTYEHHGHWMTDPRLVDRELHVHVGSKAKVMVIQKRSDGAGMQAYIRKGKKKLEPIQPGMAAAMEPATPRNYERWIIIKGNNNTGKYVRSIQYKKGATPKMPIWWTVAVVEPVEGEVDRMVGEELHLDSTPCNSGEAGPSSRPSSSLHSELAQILKADKHALSLKGKSKAYEQATKCLDKAKAALTKATDAADSDGGKIMYNKSIELAAWKLTAARTKACQVQNAYEASLAARRALDAVALCTDNASVRAYLVSHGLADSIEGSERRVLTTAAALSCSVFPEQPNQPASSSKHGNHAVQAKNAMSTPSGSSKQELLLPTPPRENDDSHTELGWPSDVELIEEVVGDTDWPSDVEIVSVSYGPQKRKASQTATLDNIKRIRAEDYVE</sequence>
<dbReference type="Proteomes" id="UP001175227">
    <property type="component" value="Unassembled WGS sequence"/>
</dbReference>
<feature type="region of interest" description="Disordered" evidence="1">
    <location>
        <begin position="943"/>
        <end position="996"/>
    </location>
</feature>
<evidence type="ECO:0000313" key="2">
    <source>
        <dbReference type="EMBL" id="KAK0470866.1"/>
    </source>
</evidence>
<gene>
    <name evidence="2" type="ORF">IW261DRAFT_1425702</name>
</gene>
<dbReference type="EMBL" id="JAUEPR010000058">
    <property type="protein sequence ID" value="KAK0470866.1"/>
    <property type="molecule type" value="Genomic_DNA"/>
</dbReference>
<feature type="compositionally biased region" description="Polar residues" evidence="1">
    <location>
        <begin position="963"/>
        <end position="974"/>
    </location>
</feature>
<feature type="region of interest" description="Disordered" evidence="1">
    <location>
        <begin position="1"/>
        <end position="32"/>
    </location>
</feature>
<feature type="region of interest" description="Disordered" evidence="1">
    <location>
        <begin position="788"/>
        <end position="809"/>
    </location>
</feature>
<evidence type="ECO:0000313" key="3">
    <source>
        <dbReference type="Proteomes" id="UP001175227"/>
    </source>
</evidence>
<keyword evidence="3" id="KW-1185">Reference proteome</keyword>
<dbReference type="AlphaFoldDB" id="A0AA39NS83"/>